<sequence>MDLRSIAILERGASSRSAGHLQPLVGNDEVPKLDQWSDENRCAPPR</sequence>
<gene>
    <name evidence="2" type="ORF">LZC95_04660</name>
</gene>
<name>A0ABZ2KGS2_9BACT</name>
<dbReference type="RefSeq" id="WP_394846741.1">
    <property type="nucleotide sequence ID" value="NZ_CP089982.1"/>
</dbReference>
<evidence type="ECO:0000256" key="1">
    <source>
        <dbReference type="SAM" id="MobiDB-lite"/>
    </source>
</evidence>
<organism evidence="2 3">
    <name type="scientific">Pendulispora brunnea</name>
    <dbReference type="NCBI Taxonomy" id="2905690"/>
    <lineage>
        <taxon>Bacteria</taxon>
        <taxon>Pseudomonadati</taxon>
        <taxon>Myxococcota</taxon>
        <taxon>Myxococcia</taxon>
        <taxon>Myxococcales</taxon>
        <taxon>Sorangiineae</taxon>
        <taxon>Pendulisporaceae</taxon>
        <taxon>Pendulispora</taxon>
    </lineage>
</organism>
<keyword evidence="3" id="KW-1185">Reference proteome</keyword>
<reference evidence="2 3" key="1">
    <citation type="submission" date="2021-12" db="EMBL/GenBank/DDBJ databases">
        <title>Discovery of the Pendulisporaceae a myxobacterial family with distinct sporulation behavior and unique specialized metabolism.</title>
        <authorList>
            <person name="Garcia R."/>
            <person name="Popoff A."/>
            <person name="Bader C.D."/>
            <person name="Loehr J."/>
            <person name="Walesch S."/>
            <person name="Walt C."/>
            <person name="Boldt J."/>
            <person name="Bunk B."/>
            <person name="Haeckl F.J.F.P.J."/>
            <person name="Gunesch A.P."/>
            <person name="Birkelbach J."/>
            <person name="Nuebel U."/>
            <person name="Pietschmann T."/>
            <person name="Bach T."/>
            <person name="Mueller R."/>
        </authorList>
    </citation>
    <scope>NUCLEOTIDE SEQUENCE [LARGE SCALE GENOMIC DNA]</scope>
    <source>
        <strain evidence="2 3">MSr12523</strain>
    </source>
</reference>
<evidence type="ECO:0000313" key="3">
    <source>
        <dbReference type="Proteomes" id="UP001379533"/>
    </source>
</evidence>
<accession>A0ABZ2KGS2</accession>
<dbReference type="EMBL" id="CP089982">
    <property type="protein sequence ID" value="WXA96129.1"/>
    <property type="molecule type" value="Genomic_DNA"/>
</dbReference>
<protein>
    <submittedName>
        <fullName evidence="2">Uncharacterized protein</fullName>
    </submittedName>
</protein>
<feature type="region of interest" description="Disordered" evidence="1">
    <location>
        <begin position="16"/>
        <end position="46"/>
    </location>
</feature>
<dbReference type="Proteomes" id="UP001379533">
    <property type="component" value="Chromosome"/>
</dbReference>
<proteinExistence type="predicted"/>
<evidence type="ECO:0000313" key="2">
    <source>
        <dbReference type="EMBL" id="WXA96129.1"/>
    </source>
</evidence>